<dbReference type="AlphaFoldDB" id="A0A0E0LMD8"/>
<name>A0A0E0LMD8_ORYPU</name>
<evidence type="ECO:0000313" key="3">
    <source>
        <dbReference type="Proteomes" id="UP000026962"/>
    </source>
</evidence>
<proteinExistence type="predicted"/>
<protein>
    <submittedName>
        <fullName evidence="2">Uncharacterized protein</fullName>
    </submittedName>
</protein>
<evidence type="ECO:0000256" key="1">
    <source>
        <dbReference type="SAM" id="MobiDB-lite"/>
    </source>
</evidence>
<dbReference type="Gramene" id="OPUNC07G18090.1">
    <property type="protein sequence ID" value="OPUNC07G18090.1"/>
    <property type="gene ID" value="OPUNC07G18090"/>
</dbReference>
<accession>A0A0E0LMD8</accession>
<dbReference type="EnsemblPlants" id="OPUNC07G18090.1">
    <property type="protein sequence ID" value="OPUNC07G18090.1"/>
    <property type="gene ID" value="OPUNC07G18090"/>
</dbReference>
<feature type="compositionally biased region" description="Basic residues" evidence="1">
    <location>
        <begin position="118"/>
        <end position="128"/>
    </location>
</feature>
<organism evidence="2">
    <name type="scientific">Oryza punctata</name>
    <name type="common">Red rice</name>
    <dbReference type="NCBI Taxonomy" id="4537"/>
    <lineage>
        <taxon>Eukaryota</taxon>
        <taxon>Viridiplantae</taxon>
        <taxon>Streptophyta</taxon>
        <taxon>Embryophyta</taxon>
        <taxon>Tracheophyta</taxon>
        <taxon>Spermatophyta</taxon>
        <taxon>Magnoliopsida</taxon>
        <taxon>Liliopsida</taxon>
        <taxon>Poales</taxon>
        <taxon>Poaceae</taxon>
        <taxon>BOP clade</taxon>
        <taxon>Oryzoideae</taxon>
        <taxon>Oryzeae</taxon>
        <taxon>Oryzinae</taxon>
        <taxon>Oryza</taxon>
    </lineage>
</organism>
<keyword evidence="3" id="KW-1185">Reference proteome</keyword>
<reference evidence="2" key="2">
    <citation type="submission" date="2018-05" db="EMBL/GenBank/DDBJ databases">
        <title>OpunRS2 (Oryza punctata Reference Sequence Version 2).</title>
        <authorList>
            <person name="Zhang J."/>
            <person name="Kudrna D."/>
            <person name="Lee S."/>
            <person name="Talag J."/>
            <person name="Welchert J."/>
            <person name="Wing R.A."/>
        </authorList>
    </citation>
    <scope>NUCLEOTIDE SEQUENCE [LARGE SCALE GENOMIC DNA]</scope>
</reference>
<evidence type="ECO:0000313" key="2">
    <source>
        <dbReference type="EnsemblPlants" id="OPUNC07G18090.1"/>
    </source>
</evidence>
<dbReference type="HOGENOM" id="CLU_1963177_0_0_1"/>
<reference evidence="2" key="1">
    <citation type="submission" date="2015-04" db="UniProtKB">
        <authorList>
            <consortium name="EnsemblPlants"/>
        </authorList>
    </citation>
    <scope>IDENTIFICATION</scope>
</reference>
<feature type="region of interest" description="Disordered" evidence="1">
    <location>
        <begin position="109"/>
        <end position="128"/>
    </location>
</feature>
<dbReference type="Proteomes" id="UP000026962">
    <property type="component" value="Chromosome 7"/>
</dbReference>
<sequence length="128" mass="13596">MAMTSKIVGALKFLPTPCCRIDCCDGKPECCDPVVATAVTTPAAAPWRRLGVGGVWESASGKANDEAAEEGREEDPLLVDSWPGVAVCKNRAFMFPCCIALDPVDANSRRASQENSKGKGHSQKKSQV</sequence>